<keyword evidence="3" id="KW-1185">Reference proteome</keyword>
<reference evidence="2 3" key="1">
    <citation type="journal article" date="2007" name="Proc. Natl. Acad. Sci. U.S.A.">
        <title>The tiny eukaryote Ostreococcus provides genomic insights into the paradox of plankton speciation.</title>
        <authorList>
            <person name="Palenik B."/>
            <person name="Grimwood J."/>
            <person name="Aerts A."/>
            <person name="Rouze P."/>
            <person name="Salamov A."/>
            <person name="Putnam N."/>
            <person name="Dupont C."/>
            <person name="Jorgensen R."/>
            <person name="Derelle E."/>
            <person name="Rombauts S."/>
            <person name="Zhou K."/>
            <person name="Otillar R."/>
            <person name="Merchant S.S."/>
            <person name="Podell S."/>
            <person name="Gaasterland T."/>
            <person name="Napoli C."/>
            <person name="Gendler K."/>
            <person name="Manuell A."/>
            <person name="Tai V."/>
            <person name="Vallon O."/>
            <person name="Piganeau G."/>
            <person name="Jancek S."/>
            <person name="Heijde M."/>
            <person name="Jabbari K."/>
            <person name="Bowler C."/>
            <person name="Lohr M."/>
            <person name="Robbens S."/>
            <person name="Werner G."/>
            <person name="Dubchak I."/>
            <person name="Pazour G.J."/>
            <person name="Ren Q."/>
            <person name="Paulsen I."/>
            <person name="Delwiche C."/>
            <person name="Schmutz J."/>
            <person name="Rokhsar D."/>
            <person name="Van de Peer Y."/>
            <person name="Moreau H."/>
            <person name="Grigoriev I.V."/>
        </authorList>
    </citation>
    <scope>NUCLEOTIDE SEQUENCE [LARGE SCALE GENOMIC DNA]</scope>
    <source>
        <strain evidence="2 3">CCE9901</strain>
    </source>
</reference>
<protein>
    <recommendedName>
        <fullName evidence="1">DUF1990 domain-containing protein</fullName>
    </recommendedName>
</protein>
<dbReference type="AlphaFoldDB" id="A4S277"/>
<dbReference type="EMBL" id="CP000589">
    <property type="protein sequence ID" value="ABO97778.1"/>
    <property type="molecule type" value="Genomic_DNA"/>
</dbReference>
<dbReference type="Gramene" id="ABO97778">
    <property type="protein sequence ID" value="ABO97778"/>
    <property type="gene ID" value="OSTLU_33354"/>
</dbReference>
<proteinExistence type="predicted"/>
<feature type="domain" description="DUF1990" evidence="1">
    <location>
        <begin position="62"/>
        <end position="220"/>
    </location>
</feature>
<dbReference type="PANTHER" id="PTHR34202:SF1">
    <property type="entry name" value="UPF0548 PROTEIN"/>
    <property type="match status" value="1"/>
</dbReference>
<name>A4S277_OSTLU</name>
<dbReference type="GeneID" id="5003639"/>
<dbReference type="PANTHER" id="PTHR34202">
    <property type="entry name" value="UPF0548 PROTEIN"/>
    <property type="match status" value="1"/>
</dbReference>
<organism evidence="2 3">
    <name type="scientific">Ostreococcus lucimarinus (strain CCE9901)</name>
    <dbReference type="NCBI Taxonomy" id="436017"/>
    <lineage>
        <taxon>Eukaryota</taxon>
        <taxon>Viridiplantae</taxon>
        <taxon>Chlorophyta</taxon>
        <taxon>Mamiellophyceae</taxon>
        <taxon>Mamiellales</taxon>
        <taxon>Bathycoccaceae</taxon>
        <taxon>Ostreococcus</taxon>
    </lineage>
</organism>
<gene>
    <name evidence="2" type="ORF">OSTLU_33354</name>
</gene>
<dbReference type="eggNOG" id="ENOG502QTWG">
    <property type="taxonomic scope" value="Eukaryota"/>
</dbReference>
<dbReference type="KEGG" id="olu:OSTLU_33354"/>
<dbReference type="RefSeq" id="XP_001419485.1">
    <property type="nucleotide sequence ID" value="XM_001419448.1"/>
</dbReference>
<evidence type="ECO:0000259" key="1">
    <source>
        <dbReference type="Pfam" id="PF09348"/>
    </source>
</evidence>
<dbReference type="InterPro" id="IPR018960">
    <property type="entry name" value="DUF1990"/>
</dbReference>
<evidence type="ECO:0000313" key="2">
    <source>
        <dbReference type="EMBL" id="ABO97778.1"/>
    </source>
</evidence>
<dbReference type="OMA" id="CVKEFFP"/>
<dbReference type="Proteomes" id="UP000001568">
    <property type="component" value="Chromosome 9"/>
</dbReference>
<dbReference type="HOGENOM" id="CLU_080841_0_1_1"/>
<sequence>MTPTPIFGRVFLGARAPTRADARLACEHGLRCGHNYPSELVGTSDCDEEAPGQRARLEGQRRRSWAIDRTRARVGRGARAYERAVKALKSWEHFDLGWARVSRESGTAVGDAVCVEARVAGVWMRNPLRIVELREREKRASGGASSSSGARAKARFAFAHGTLGGHLLAGEERFSVELAEDGEVFYEAYAFSRPAHALSVVSYPFVRLLQKRFHWDSSRAMRKILSEAE</sequence>
<accession>A4S277</accession>
<evidence type="ECO:0000313" key="3">
    <source>
        <dbReference type="Proteomes" id="UP000001568"/>
    </source>
</evidence>
<dbReference type="OrthoDB" id="46304at2759"/>
<dbReference type="Pfam" id="PF09348">
    <property type="entry name" value="DUF1990"/>
    <property type="match status" value="1"/>
</dbReference>